<evidence type="ECO:0000313" key="1">
    <source>
        <dbReference type="EMBL" id="GCB95344.1"/>
    </source>
</evidence>
<protein>
    <submittedName>
        <fullName evidence="1">Uncharacterized protein</fullName>
    </submittedName>
</protein>
<gene>
    <name evidence="1" type="ORF">SALB_08148</name>
</gene>
<dbReference type="InterPro" id="IPR038070">
    <property type="entry name" value="Rv2632c-like_sf"/>
</dbReference>
<reference evidence="1 2" key="1">
    <citation type="journal article" date="2019" name="Microbiol. Resour. Announc.">
        <title>Draft Genome Sequence of the Most Traditional epsilon-Poly-l-Lysine Producer, Streptomyces albulus NBRC14147.</title>
        <authorList>
            <person name="Yamanaka K."/>
            <person name="Hamano Y."/>
        </authorList>
    </citation>
    <scope>NUCLEOTIDE SEQUENCE [LARGE SCALE GENOMIC DNA]</scope>
    <source>
        <strain evidence="1 2">NBRC 14147</strain>
    </source>
</reference>
<organism evidence="1 2">
    <name type="scientific">Streptomyces noursei</name>
    <name type="common">Streptomyces albulus</name>
    <dbReference type="NCBI Taxonomy" id="1971"/>
    <lineage>
        <taxon>Bacteria</taxon>
        <taxon>Bacillati</taxon>
        <taxon>Actinomycetota</taxon>
        <taxon>Actinomycetes</taxon>
        <taxon>Kitasatosporales</taxon>
        <taxon>Streptomycetaceae</taxon>
        <taxon>Streptomyces</taxon>
    </lineage>
</organism>
<dbReference type="AlphaFoldDB" id="A0A059W844"/>
<dbReference type="Gene3D" id="3.30.160.240">
    <property type="entry name" value="Rv1738"/>
    <property type="match status" value="1"/>
</dbReference>
<dbReference type="SUPFAM" id="SSF143212">
    <property type="entry name" value="Rv2632c-like"/>
    <property type="match status" value="1"/>
</dbReference>
<dbReference type="Proteomes" id="UP000288351">
    <property type="component" value="Unassembled WGS sequence"/>
</dbReference>
<dbReference type="EMBL" id="BHXC01000007">
    <property type="protein sequence ID" value="GCB95344.1"/>
    <property type="molecule type" value="Genomic_DNA"/>
</dbReference>
<evidence type="ECO:0000313" key="2">
    <source>
        <dbReference type="Proteomes" id="UP000288351"/>
    </source>
</evidence>
<dbReference type="InterPro" id="IPR015057">
    <property type="entry name" value="Rv2632c-like"/>
</dbReference>
<name>A0A059W844_STRNR</name>
<proteinExistence type="predicted"/>
<accession>A0A059W844</accession>
<sequence>MAKTTEWPVRLILVEEDGTTRARVELDTGTQELTGHGRARCSPGDQDVPVIGDELAAGRAMKDLAGQLIRLADHDLAGVGAAPPGHERRRTVYGWTSEPA</sequence>
<dbReference type="Pfam" id="PF08962">
    <property type="entry name" value="Rv2632c-like"/>
    <property type="match status" value="1"/>
</dbReference>
<dbReference type="RefSeq" id="WP_020929272.1">
    <property type="nucleotide sequence ID" value="NZ_BHXC01000007.1"/>
</dbReference>
<dbReference type="STRING" id="68570.DC74_7186"/>
<comment type="caution">
    <text evidence="1">The sequence shown here is derived from an EMBL/GenBank/DDBJ whole genome shotgun (WGS) entry which is preliminary data.</text>
</comment>